<organism evidence="2 3">
    <name type="scientific">Anopheles merus</name>
    <name type="common">Mosquito</name>
    <dbReference type="NCBI Taxonomy" id="30066"/>
    <lineage>
        <taxon>Eukaryota</taxon>
        <taxon>Metazoa</taxon>
        <taxon>Ecdysozoa</taxon>
        <taxon>Arthropoda</taxon>
        <taxon>Hexapoda</taxon>
        <taxon>Insecta</taxon>
        <taxon>Pterygota</taxon>
        <taxon>Neoptera</taxon>
        <taxon>Endopterygota</taxon>
        <taxon>Diptera</taxon>
        <taxon>Nematocera</taxon>
        <taxon>Culicoidea</taxon>
        <taxon>Culicidae</taxon>
        <taxon>Anophelinae</taxon>
        <taxon>Anopheles</taxon>
    </lineage>
</organism>
<sequence length="116" mass="12157">MTQSSIRVCGCVCGAADPSTWQRKSSNATDRPPARDSPMPADDINNGGGKKRKKRKLALAVVVEVAVALQTIEAIQPVHAAARRRPVSNGAGGSAVPTVVKFVDAGGGRSQSHYYE</sequence>
<evidence type="ECO:0000256" key="1">
    <source>
        <dbReference type="SAM" id="MobiDB-lite"/>
    </source>
</evidence>
<protein>
    <submittedName>
        <fullName evidence="2">Uncharacterized protein</fullName>
    </submittedName>
</protein>
<dbReference type="Proteomes" id="UP000075903">
    <property type="component" value="Unassembled WGS sequence"/>
</dbReference>
<feature type="region of interest" description="Disordered" evidence="1">
    <location>
        <begin position="15"/>
        <end position="54"/>
    </location>
</feature>
<evidence type="ECO:0000313" key="3">
    <source>
        <dbReference type="Proteomes" id="UP000075903"/>
    </source>
</evidence>
<dbReference type="AlphaFoldDB" id="A0A182VPF0"/>
<accession>A0A182VPF0</accession>
<evidence type="ECO:0000313" key="2">
    <source>
        <dbReference type="EnsemblMetazoa" id="AMEM018407-PA"/>
    </source>
</evidence>
<feature type="compositionally biased region" description="Polar residues" evidence="1">
    <location>
        <begin position="19"/>
        <end position="29"/>
    </location>
</feature>
<dbReference type="VEuPathDB" id="VectorBase:AMEM018407"/>
<keyword evidence="3" id="KW-1185">Reference proteome</keyword>
<proteinExistence type="predicted"/>
<name>A0A182VPF0_ANOME</name>
<reference evidence="2" key="1">
    <citation type="submission" date="2020-05" db="UniProtKB">
        <authorList>
            <consortium name="EnsemblMetazoa"/>
        </authorList>
    </citation>
    <scope>IDENTIFICATION</scope>
    <source>
        <strain evidence="2">MAF</strain>
    </source>
</reference>
<dbReference type="EnsemblMetazoa" id="AMEM018407-RA">
    <property type="protein sequence ID" value="AMEM018407-PA"/>
    <property type="gene ID" value="AMEM018407"/>
</dbReference>